<accession>A0A4R4TNB2</accession>
<keyword evidence="2" id="KW-1185">Reference proteome</keyword>
<proteinExistence type="predicted"/>
<dbReference type="EMBL" id="SMKI01000055">
    <property type="protein sequence ID" value="TDC77374.1"/>
    <property type="molecule type" value="Genomic_DNA"/>
</dbReference>
<dbReference type="AlphaFoldDB" id="A0A4R4TNB2"/>
<dbReference type="Proteomes" id="UP000295345">
    <property type="component" value="Unassembled WGS sequence"/>
</dbReference>
<reference evidence="1 2" key="1">
    <citation type="submission" date="2019-03" db="EMBL/GenBank/DDBJ databases">
        <title>Draft genome sequences of novel Actinobacteria.</title>
        <authorList>
            <person name="Sahin N."/>
            <person name="Ay H."/>
            <person name="Saygin H."/>
        </authorList>
    </citation>
    <scope>NUCLEOTIDE SEQUENCE [LARGE SCALE GENOMIC DNA]</scope>
    <source>
        <strain evidence="1 2">DSM 41900</strain>
    </source>
</reference>
<comment type="caution">
    <text evidence="1">The sequence shown here is derived from an EMBL/GenBank/DDBJ whole genome shotgun (WGS) entry which is preliminary data.</text>
</comment>
<protein>
    <submittedName>
        <fullName evidence="1">Uncharacterized protein</fullName>
    </submittedName>
</protein>
<name>A0A4R4TNB2_9ACTN</name>
<evidence type="ECO:0000313" key="2">
    <source>
        <dbReference type="Proteomes" id="UP000295345"/>
    </source>
</evidence>
<dbReference type="OrthoDB" id="3678830at2"/>
<organism evidence="1 2">
    <name type="scientific">Streptomyces hainanensis</name>
    <dbReference type="NCBI Taxonomy" id="402648"/>
    <lineage>
        <taxon>Bacteria</taxon>
        <taxon>Bacillati</taxon>
        <taxon>Actinomycetota</taxon>
        <taxon>Actinomycetes</taxon>
        <taxon>Kitasatosporales</taxon>
        <taxon>Streptomycetaceae</taxon>
        <taxon>Streptomyces</taxon>
    </lineage>
</organism>
<sequence>MLLWLGTAAGLLVLLGQILREIVRSRRDRGVPGLTFAMCIYLHDRSVMDHFQMGRYTEALQKEVEQRDQRGAEMGVDAGVLGTGGTVGVQGSREVVSRWLEVAEPISVIGVIVAALEREHVVVHADLLRRTVRRNEALVKTMGVAHGVGRLPEAVPLGDVDDFVLVRGRFRRSEQTPDSPGTTVFTAPYGTDEDPTLTAHVRVTCRTTGLRTEVPSGAFSGRCLGKVGYWNPADGVLEVDALAIFR</sequence>
<evidence type="ECO:0000313" key="1">
    <source>
        <dbReference type="EMBL" id="TDC77374.1"/>
    </source>
</evidence>
<gene>
    <name evidence="1" type="ORF">E1283_07495</name>
</gene>